<feature type="chain" id="PRO_5004113919" description="Periplasmic binding protein domain-containing protein" evidence="5">
    <location>
        <begin position="28"/>
        <end position="394"/>
    </location>
</feature>
<proteinExistence type="inferred from homology"/>
<dbReference type="InterPro" id="IPR025997">
    <property type="entry name" value="SBP_2_dom"/>
</dbReference>
<comment type="caution">
    <text evidence="7">The sequence shown here is derived from an EMBL/GenBank/DDBJ whole genome shotgun (WGS) entry which is preliminary data.</text>
</comment>
<dbReference type="Proteomes" id="UP000012589">
    <property type="component" value="Unassembled WGS sequence"/>
</dbReference>
<sequence>MKKKLIGLLLSAAMIGTLLTGCGSSPAESDKTETKDDTAGTDDSQKEDNAGDDAAADNEGDKAPAGDMTIEIVSKGFQHQYWQSVLKGANKRADELGVKINFVGPNSESDIADQVQMLTNAINAAPNAIALAALDTDACLDAISQAQSANIPIVGFDSGVPGAPDGAIVANAATDNYNAGAMAAEESYKAALQDRIKNASGPVRIGIMGQDATSESIISRGLGFVDKMIELVEADNKTVSVEGNDKYVTDSTGETKDGADVILEVVVPASVTSELSAVDCQTLLNKPDIIAIYGSNQHSGDAMVTGDENLNKFGTGDDQVIGIAFDSGKVIKDAVKSGKFIGAITQAPVAMGEAVVALCVSAATGEEVSDVDTGCQWYTAENMDSEEISQNLYD</sequence>
<dbReference type="eggNOG" id="COG1879">
    <property type="taxonomic scope" value="Bacteria"/>
</dbReference>
<feature type="compositionally biased region" description="Basic and acidic residues" evidence="4">
    <location>
        <begin position="28"/>
        <end position="49"/>
    </location>
</feature>
<keyword evidence="3 5" id="KW-0732">Signal</keyword>
<keyword evidence="8" id="KW-1185">Reference proteome</keyword>
<feature type="region of interest" description="Disordered" evidence="4">
    <location>
        <begin position="21"/>
        <end position="65"/>
    </location>
</feature>
<dbReference type="EMBL" id="AQFT01000067">
    <property type="protein sequence ID" value="EMZ27851.1"/>
    <property type="molecule type" value="Genomic_DNA"/>
</dbReference>
<protein>
    <recommendedName>
        <fullName evidence="6">Periplasmic binding protein domain-containing protein</fullName>
    </recommendedName>
</protein>
<dbReference type="PANTHER" id="PTHR46847">
    <property type="entry name" value="D-ALLOSE-BINDING PERIPLASMIC PROTEIN-RELATED"/>
    <property type="match status" value="1"/>
</dbReference>
<gene>
    <name evidence="7" type="ORF">C823_02200</name>
</gene>
<evidence type="ECO:0000256" key="4">
    <source>
        <dbReference type="SAM" id="MobiDB-lite"/>
    </source>
</evidence>
<dbReference type="GO" id="GO:0030313">
    <property type="term" value="C:cell envelope"/>
    <property type="evidence" value="ECO:0007669"/>
    <property type="project" value="UniProtKB-SubCell"/>
</dbReference>
<feature type="domain" description="Periplasmic binding protein" evidence="6">
    <location>
        <begin position="71"/>
        <end position="367"/>
    </location>
</feature>
<accession>N2AIG3</accession>
<dbReference type="InterPro" id="IPR028082">
    <property type="entry name" value="Peripla_BP_I"/>
</dbReference>
<dbReference type="PROSITE" id="PS51257">
    <property type="entry name" value="PROKAR_LIPOPROTEIN"/>
    <property type="match status" value="1"/>
</dbReference>
<evidence type="ECO:0000256" key="5">
    <source>
        <dbReference type="SAM" id="SignalP"/>
    </source>
</evidence>
<dbReference type="OrthoDB" id="9800520at2"/>
<dbReference type="STRING" id="1235802.C823_02200"/>
<reference evidence="7 8" key="1">
    <citation type="journal article" date="2014" name="Genome Announc.">
        <title>Draft genome sequences of the altered schaedler flora, a defined bacterial community from gnotobiotic mice.</title>
        <authorList>
            <person name="Wannemuehler M.J."/>
            <person name="Overstreet A.M."/>
            <person name="Ward D.V."/>
            <person name="Phillips G.J."/>
        </authorList>
    </citation>
    <scope>NUCLEOTIDE SEQUENCE [LARGE SCALE GENOMIC DNA]</scope>
    <source>
        <strain evidence="7 8">ASF492</strain>
    </source>
</reference>
<dbReference type="PANTHER" id="PTHR46847:SF1">
    <property type="entry name" value="D-ALLOSE-BINDING PERIPLASMIC PROTEIN-RELATED"/>
    <property type="match status" value="1"/>
</dbReference>
<comment type="similarity">
    <text evidence="2">Belongs to the bacterial solute-binding protein 2 family.</text>
</comment>
<dbReference type="GO" id="GO:0030246">
    <property type="term" value="F:carbohydrate binding"/>
    <property type="evidence" value="ECO:0007669"/>
    <property type="project" value="UniProtKB-ARBA"/>
</dbReference>
<dbReference type="PATRIC" id="fig|1235802.3.peg.2336"/>
<comment type="subcellular location">
    <subcellularLocation>
        <location evidence="1">Cell envelope</location>
    </subcellularLocation>
</comment>
<evidence type="ECO:0000256" key="1">
    <source>
        <dbReference type="ARBA" id="ARBA00004196"/>
    </source>
</evidence>
<dbReference type="Pfam" id="PF13407">
    <property type="entry name" value="Peripla_BP_4"/>
    <property type="match status" value="1"/>
</dbReference>
<evidence type="ECO:0000256" key="3">
    <source>
        <dbReference type="ARBA" id="ARBA00022729"/>
    </source>
</evidence>
<evidence type="ECO:0000313" key="7">
    <source>
        <dbReference type="EMBL" id="EMZ27851.1"/>
    </source>
</evidence>
<evidence type="ECO:0000256" key="2">
    <source>
        <dbReference type="ARBA" id="ARBA00007639"/>
    </source>
</evidence>
<dbReference type="SUPFAM" id="SSF53822">
    <property type="entry name" value="Periplasmic binding protein-like I"/>
    <property type="match status" value="1"/>
</dbReference>
<name>N2AIG3_9FIRM</name>
<dbReference type="Gene3D" id="3.40.50.2300">
    <property type="match status" value="2"/>
</dbReference>
<dbReference type="AlphaFoldDB" id="N2AIG3"/>
<evidence type="ECO:0000313" key="8">
    <source>
        <dbReference type="Proteomes" id="UP000012589"/>
    </source>
</evidence>
<feature type="signal peptide" evidence="5">
    <location>
        <begin position="1"/>
        <end position="27"/>
    </location>
</feature>
<organism evidence="7 8">
    <name type="scientific">Eubacterium plexicaudatum ASF492</name>
    <dbReference type="NCBI Taxonomy" id="1235802"/>
    <lineage>
        <taxon>Bacteria</taxon>
        <taxon>Bacillati</taxon>
        <taxon>Bacillota</taxon>
        <taxon>Clostridia</taxon>
        <taxon>Eubacteriales</taxon>
        <taxon>Eubacteriaceae</taxon>
        <taxon>Eubacterium</taxon>
    </lineage>
</organism>
<evidence type="ECO:0000259" key="6">
    <source>
        <dbReference type="Pfam" id="PF13407"/>
    </source>
</evidence>
<dbReference type="HOGENOM" id="CLU_037628_3_3_9"/>